<accession>A0A171DLY1</accession>
<dbReference type="STRING" id="161355.PS9374_05600"/>
<organism evidence="1 2">
    <name type="scientific">Planomonospora sphaerica</name>
    <dbReference type="NCBI Taxonomy" id="161355"/>
    <lineage>
        <taxon>Bacteria</taxon>
        <taxon>Bacillati</taxon>
        <taxon>Actinomycetota</taxon>
        <taxon>Actinomycetes</taxon>
        <taxon>Streptosporangiales</taxon>
        <taxon>Streptosporangiaceae</taxon>
        <taxon>Planomonospora</taxon>
    </lineage>
</organism>
<reference evidence="1 2" key="1">
    <citation type="journal article" date="2016" name="Genome Announc.">
        <title>Draft Genome Sequence of Planomonospora sphaerica JCM9374, a Rare Actinomycete.</title>
        <authorList>
            <person name="Dohra H."/>
            <person name="Suzuki T."/>
            <person name="Inoue Y."/>
            <person name="Kodani S."/>
        </authorList>
    </citation>
    <scope>NUCLEOTIDE SEQUENCE [LARGE SCALE GENOMIC DNA]</scope>
    <source>
        <strain evidence="1 2">JCM 9374</strain>
    </source>
</reference>
<gene>
    <name evidence="1" type="ORF">PS9374_05600</name>
</gene>
<dbReference type="AlphaFoldDB" id="A0A171DLY1"/>
<proteinExistence type="predicted"/>
<evidence type="ECO:0000313" key="2">
    <source>
        <dbReference type="Proteomes" id="UP000077701"/>
    </source>
</evidence>
<evidence type="ECO:0000313" key="1">
    <source>
        <dbReference type="EMBL" id="GAT69920.1"/>
    </source>
</evidence>
<dbReference type="Proteomes" id="UP000077701">
    <property type="component" value="Unassembled WGS sequence"/>
</dbReference>
<reference evidence="2" key="2">
    <citation type="submission" date="2016-04" db="EMBL/GenBank/DDBJ databases">
        <title>Planomonospora sphaerica JCM9374 whole genome shotgun sequence.</title>
        <authorList>
            <person name="Suzuki T."/>
            <person name="Dohra H."/>
            <person name="Kodani S."/>
        </authorList>
    </citation>
    <scope>NUCLEOTIDE SEQUENCE [LARGE SCALE GENOMIC DNA]</scope>
    <source>
        <strain evidence="2">JCM 9374</strain>
    </source>
</reference>
<sequence length="36" mass="4141">MLAHDLAHGYVQRMTTGEWLTGLIDAELRRRLDEGD</sequence>
<dbReference type="EMBL" id="BDCX01000015">
    <property type="protein sequence ID" value="GAT69920.1"/>
    <property type="molecule type" value="Genomic_DNA"/>
</dbReference>
<name>A0A171DLY1_9ACTN</name>
<protein>
    <submittedName>
        <fullName evidence="1">Uncharacterized protein</fullName>
    </submittedName>
</protein>
<keyword evidence="2" id="KW-1185">Reference proteome</keyword>
<comment type="caution">
    <text evidence="1">The sequence shown here is derived from an EMBL/GenBank/DDBJ whole genome shotgun (WGS) entry which is preliminary data.</text>
</comment>